<dbReference type="OMA" id="NENIGWA"/>
<accession>A0A5F8AA02</accession>
<reference evidence="1" key="2">
    <citation type="submission" date="2019-01" db="EMBL/GenBank/DDBJ databases">
        <authorList>
            <person name="Graves T."/>
            <person name="Eichler E.E."/>
            <person name="Wilson R.K."/>
        </authorList>
    </citation>
    <scope>NUCLEOTIDE SEQUENCE [LARGE SCALE GENOMIC DNA]</scope>
    <source>
        <strain evidence="1">17573</strain>
    </source>
</reference>
<dbReference type="Ensembl" id="ENSMMUT00000096326.1">
    <property type="protein sequence ID" value="ENSMMUP00000073749.1"/>
    <property type="gene ID" value="ENSMMUG00000061731.1"/>
</dbReference>
<proteinExistence type="predicted"/>
<dbReference type="Bgee" id="ENSMMUG00000061731">
    <property type="expression patterns" value="Expressed in fibroblast and 19 other cell types or tissues"/>
</dbReference>
<evidence type="ECO:0000313" key="2">
    <source>
        <dbReference type="Proteomes" id="UP000006718"/>
    </source>
</evidence>
<dbReference type="VEuPathDB" id="HostDB:ENSMMUG00000061731"/>
<reference evidence="1" key="4">
    <citation type="submission" date="2025-09" db="UniProtKB">
        <authorList>
            <consortium name="Ensembl"/>
        </authorList>
    </citation>
    <scope>IDENTIFICATION</scope>
    <source>
        <strain evidence="1">17573</strain>
    </source>
</reference>
<protein>
    <submittedName>
        <fullName evidence="1">Uncharacterized protein</fullName>
    </submittedName>
</protein>
<dbReference type="AlphaFoldDB" id="A0A5F8AA02"/>
<reference evidence="2" key="1">
    <citation type="journal article" date="2007" name="Science">
        <title>Evolutionary and biomedical insights from the rhesus macaque genome.</title>
        <authorList>
            <person name="Gibbs R.A."/>
            <person name="Rogers J."/>
            <person name="Katze M.G."/>
            <person name="Bumgarner R."/>
            <person name="Weinstock G.M."/>
            <person name="Mardis E.R."/>
            <person name="Remington K.A."/>
            <person name="Strausberg R.L."/>
            <person name="Venter J.C."/>
            <person name="Wilson R.K."/>
            <person name="Batzer M.A."/>
            <person name="Bustamante C.D."/>
            <person name="Eichler E.E."/>
            <person name="Hahn M.W."/>
            <person name="Hardison R.C."/>
            <person name="Makova K.D."/>
            <person name="Miller W."/>
            <person name="Milosavljevic A."/>
            <person name="Palermo R.E."/>
            <person name="Siepel A."/>
            <person name="Sikela J.M."/>
            <person name="Attaway T."/>
            <person name="Bell S."/>
            <person name="Bernard K.E."/>
            <person name="Buhay C.J."/>
            <person name="Chandrabose M.N."/>
            <person name="Dao M."/>
            <person name="Davis C."/>
            <person name="Delehaunty K.D."/>
            <person name="Ding Y."/>
            <person name="Dinh H.H."/>
            <person name="Dugan-Rocha S."/>
            <person name="Fulton L.A."/>
            <person name="Gabisi R.A."/>
            <person name="Garner T.T."/>
            <person name="Godfrey J."/>
            <person name="Hawes A.C."/>
            <person name="Hernandez J."/>
            <person name="Hines S."/>
            <person name="Holder M."/>
            <person name="Hume J."/>
            <person name="Jhangiani S.N."/>
            <person name="Joshi V."/>
            <person name="Khan Z.M."/>
            <person name="Kirkness E.F."/>
            <person name="Cree A."/>
            <person name="Fowler R.G."/>
            <person name="Lee S."/>
            <person name="Lewis L.R."/>
            <person name="Li Z."/>
            <person name="Liu Y.-S."/>
            <person name="Moore S.M."/>
            <person name="Muzny D."/>
            <person name="Nazareth L.V."/>
            <person name="Ngo D.N."/>
            <person name="Okwuonu G.O."/>
            <person name="Pai G."/>
            <person name="Parker D."/>
            <person name="Paul H.A."/>
            <person name="Pfannkoch C."/>
            <person name="Pohl C.S."/>
            <person name="Rogers Y.-H.C."/>
            <person name="Ruiz S.J."/>
            <person name="Sabo A."/>
            <person name="Santibanez J."/>
            <person name="Schneider B.W."/>
            <person name="Smith S.M."/>
            <person name="Sodergren E."/>
            <person name="Svatek A.F."/>
            <person name="Utterback T.R."/>
            <person name="Vattathil S."/>
            <person name="Warren W."/>
            <person name="White C.S."/>
            <person name="Chinwalla A.T."/>
            <person name="Feng Y."/>
            <person name="Halpern A.L."/>
            <person name="Hillier L.W."/>
            <person name="Huang X."/>
            <person name="Minx P."/>
            <person name="Nelson J.O."/>
            <person name="Pepin K.H."/>
            <person name="Qin X."/>
            <person name="Sutton G.G."/>
            <person name="Venter E."/>
            <person name="Walenz B.P."/>
            <person name="Wallis J.W."/>
            <person name="Worley K.C."/>
            <person name="Yang S.-P."/>
            <person name="Jones S.M."/>
            <person name="Marra M.A."/>
            <person name="Rocchi M."/>
            <person name="Schein J.E."/>
            <person name="Baertsch R."/>
            <person name="Clarke L."/>
            <person name="Csuros M."/>
            <person name="Glasscock J."/>
            <person name="Harris R.A."/>
            <person name="Havlak P."/>
            <person name="Jackson A.R."/>
            <person name="Jiang H."/>
            <person name="Liu Y."/>
            <person name="Messina D.N."/>
            <person name="Shen Y."/>
            <person name="Song H.X.-Z."/>
            <person name="Wylie T."/>
            <person name="Zhang L."/>
            <person name="Birney E."/>
            <person name="Han K."/>
            <person name="Konkel M.K."/>
            <person name="Lee J."/>
            <person name="Smit A.F.A."/>
            <person name="Ullmer B."/>
            <person name="Wang H."/>
            <person name="Xing J."/>
            <person name="Burhans R."/>
            <person name="Cheng Z."/>
            <person name="Karro J.E."/>
            <person name="Ma J."/>
            <person name="Raney B."/>
            <person name="She X."/>
            <person name="Cox M.J."/>
            <person name="Demuth J.P."/>
            <person name="Dumas L.J."/>
            <person name="Han S.-G."/>
            <person name="Hopkins J."/>
            <person name="Karimpour-Fard A."/>
            <person name="Kim Y.H."/>
            <person name="Pollack J.R."/>
            <person name="Vinar T."/>
            <person name="Addo-Quaye C."/>
            <person name="Degenhardt J."/>
            <person name="Denby A."/>
            <person name="Hubisz M.J."/>
            <person name="Indap A."/>
            <person name="Kosiol C."/>
            <person name="Lahn B.T."/>
            <person name="Lawson H.A."/>
            <person name="Marklein A."/>
            <person name="Nielsen R."/>
            <person name="Vallender E.J."/>
            <person name="Clark A.G."/>
            <person name="Ferguson B."/>
            <person name="Hernandez R.D."/>
            <person name="Hirani K."/>
            <person name="Kehrer-Sawatzki H."/>
            <person name="Kolb J."/>
            <person name="Patil S."/>
            <person name="Pu L.-L."/>
            <person name="Ren Y."/>
            <person name="Smith D.G."/>
            <person name="Wheeler D.A."/>
            <person name="Schenck I."/>
            <person name="Ball E.V."/>
            <person name="Chen R."/>
            <person name="Cooper D.N."/>
            <person name="Giardine B."/>
            <person name="Hsu F."/>
            <person name="Kent W.J."/>
            <person name="Lesk A."/>
            <person name="Nelson D.L."/>
            <person name="O'brien W.E."/>
            <person name="Pruefer K."/>
            <person name="Stenson P.D."/>
            <person name="Wallace J.C."/>
            <person name="Ke H."/>
            <person name="Liu X.-M."/>
            <person name="Wang P."/>
            <person name="Xiang A.P."/>
            <person name="Yang F."/>
            <person name="Barber G.P."/>
            <person name="Haussler D."/>
            <person name="Karolchik D."/>
            <person name="Kern A.D."/>
            <person name="Kuhn R.M."/>
            <person name="Smith K.E."/>
            <person name="Zwieg A.S."/>
        </authorList>
    </citation>
    <scope>NUCLEOTIDE SEQUENCE [LARGE SCALE GENOMIC DNA]</scope>
    <source>
        <strain evidence="2">17573</strain>
    </source>
</reference>
<organism evidence="1 2">
    <name type="scientific">Macaca mulatta</name>
    <name type="common">Rhesus macaque</name>
    <dbReference type="NCBI Taxonomy" id="9544"/>
    <lineage>
        <taxon>Eukaryota</taxon>
        <taxon>Metazoa</taxon>
        <taxon>Chordata</taxon>
        <taxon>Craniata</taxon>
        <taxon>Vertebrata</taxon>
        <taxon>Euteleostomi</taxon>
        <taxon>Mammalia</taxon>
        <taxon>Eutheria</taxon>
        <taxon>Euarchontoglires</taxon>
        <taxon>Primates</taxon>
        <taxon>Haplorrhini</taxon>
        <taxon>Catarrhini</taxon>
        <taxon>Cercopithecidae</taxon>
        <taxon>Cercopithecinae</taxon>
        <taxon>Macaca</taxon>
    </lineage>
</organism>
<reference evidence="1" key="3">
    <citation type="submission" date="2025-08" db="UniProtKB">
        <authorList>
            <consortium name="Ensembl"/>
        </authorList>
    </citation>
    <scope>IDENTIFICATION</scope>
    <source>
        <strain evidence="1">17573</strain>
    </source>
</reference>
<dbReference type="GeneTree" id="ENSGT00940000174293"/>
<keyword evidence="2" id="KW-1185">Reference proteome</keyword>
<dbReference type="InParanoid" id="A0A5F8AA02"/>
<sequence>MNSLSTCQQTNFLLNKESGGWAQWFTLVISACWEGKAGGFLEARSSRPAWATQQDFISTKNENIGWAWWLIPVIQATQEPEVGGSLEPRSLRLQ</sequence>
<name>A0A5F8AA02_MACMU</name>
<evidence type="ECO:0000313" key="1">
    <source>
        <dbReference type="Ensembl" id="ENSMMUP00000073749.1"/>
    </source>
</evidence>
<dbReference type="Proteomes" id="UP000006718">
    <property type="component" value="Chromosome 9"/>
</dbReference>